<dbReference type="CDD" id="cd17503">
    <property type="entry name" value="MFS_LmrB_MDR_like"/>
    <property type="match status" value="1"/>
</dbReference>
<dbReference type="PANTHER" id="PTHR42718">
    <property type="entry name" value="MAJOR FACILITATOR SUPERFAMILY MULTIDRUG TRANSPORTER MFSC"/>
    <property type="match status" value="1"/>
</dbReference>
<sequence length="495" mass="51483">MNEPADPPHPYAPTGRAAPTHLDSQTKLVIGLLLVSSFVVILNETIMSVAIPSIMDDLGVTETTGQWLSTAFMLTMAVVIPVTGYLLQRFHTRTIFLTAMTLFAAGTFTAAVSAGFGMLVLGRVIQASGTAMMLPLLMTTLMTVVPPALRGKTMGNVSIVMAVAPAVGPTVSGAILSVMSWTGIFWLVLPIAIAALVLGAVKVPNVTTPRAVPLDVLSVVLSALAFGGLIYGLSTLGEAAHGEPLVPAPVPLGIGVVMLGLFVVRQIRLQRDDRALLDLRVFSSRTFTVALTMMLLMMMSLFGTIILLPIYLQNVLGLEPLAVGAMLLPGGLAMGLLGPVAGRIYDRFGPRVLVTPGAIIVSAALWTMTTLTAETPGLMVLGVHVFLSLGLGLLFTPLFTTSLGSIEPHLYSHGSAIVGAMQQLAGAAGTALFVVLLTINRVAASHAGADVVHATAAGTRAAFLCGAVISLAVIVASFFIRAAPQPAEDERVLSP</sequence>
<protein>
    <submittedName>
        <fullName evidence="10">MFS transporter, DHA2 family, lincomycin resistance protein</fullName>
    </submittedName>
</protein>
<feature type="transmembrane region" description="Helical" evidence="8">
    <location>
        <begin position="157"/>
        <end position="178"/>
    </location>
</feature>
<dbReference type="Proteomes" id="UP000199220">
    <property type="component" value="Unassembled WGS sequence"/>
</dbReference>
<dbReference type="EMBL" id="FNTX01000001">
    <property type="protein sequence ID" value="SEE10939.1"/>
    <property type="molecule type" value="Genomic_DNA"/>
</dbReference>
<evidence type="ECO:0000256" key="2">
    <source>
        <dbReference type="ARBA" id="ARBA00008537"/>
    </source>
</evidence>
<evidence type="ECO:0000256" key="6">
    <source>
        <dbReference type="ARBA" id="ARBA00022989"/>
    </source>
</evidence>
<evidence type="ECO:0000256" key="3">
    <source>
        <dbReference type="ARBA" id="ARBA00022448"/>
    </source>
</evidence>
<feature type="transmembrane region" description="Helical" evidence="8">
    <location>
        <begin position="94"/>
        <end position="118"/>
    </location>
</feature>
<dbReference type="NCBIfam" id="TIGR00711">
    <property type="entry name" value="efflux_EmrB"/>
    <property type="match status" value="1"/>
</dbReference>
<feature type="transmembrane region" description="Helical" evidence="8">
    <location>
        <begin position="67"/>
        <end position="87"/>
    </location>
</feature>
<evidence type="ECO:0000256" key="7">
    <source>
        <dbReference type="ARBA" id="ARBA00023136"/>
    </source>
</evidence>
<feature type="transmembrane region" description="Helical" evidence="8">
    <location>
        <begin position="286"/>
        <end position="312"/>
    </location>
</feature>
<proteinExistence type="inferred from homology"/>
<dbReference type="OrthoDB" id="9812221at2"/>
<organism evidence="10 11">
    <name type="scientific">Ruania alba</name>
    <dbReference type="NCBI Taxonomy" id="648782"/>
    <lineage>
        <taxon>Bacteria</taxon>
        <taxon>Bacillati</taxon>
        <taxon>Actinomycetota</taxon>
        <taxon>Actinomycetes</taxon>
        <taxon>Micrococcales</taxon>
        <taxon>Ruaniaceae</taxon>
        <taxon>Ruania</taxon>
    </lineage>
</organism>
<dbReference type="PANTHER" id="PTHR42718:SF9">
    <property type="entry name" value="MAJOR FACILITATOR SUPERFAMILY MULTIDRUG TRANSPORTER MFSC"/>
    <property type="match status" value="1"/>
</dbReference>
<keyword evidence="11" id="KW-1185">Reference proteome</keyword>
<dbReference type="AlphaFoldDB" id="A0A1H5G5L9"/>
<feature type="transmembrane region" description="Helical" evidence="8">
    <location>
        <begin position="184"/>
        <end position="201"/>
    </location>
</feature>
<dbReference type="InterPro" id="IPR011701">
    <property type="entry name" value="MFS"/>
</dbReference>
<evidence type="ECO:0000256" key="1">
    <source>
        <dbReference type="ARBA" id="ARBA00004651"/>
    </source>
</evidence>
<evidence type="ECO:0000256" key="8">
    <source>
        <dbReference type="SAM" id="Phobius"/>
    </source>
</evidence>
<accession>A0A1H5G5L9</accession>
<keyword evidence="7 8" id="KW-0472">Membrane</keyword>
<dbReference type="RefSeq" id="WP_089772390.1">
    <property type="nucleotide sequence ID" value="NZ_FNTX01000001.1"/>
</dbReference>
<keyword evidence="6 8" id="KW-1133">Transmembrane helix</keyword>
<dbReference type="GO" id="GO:0022857">
    <property type="term" value="F:transmembrane transporter activity"/>
    <property type="evidence" value="ECO:0007669"/>
    <property type="project" value="InterPro"/>
</dbReference>
<dbReference type="STRING" id="648782.SAMN04488554_1546"/>
<feature type="transmembrane region" description="Helical" evidence="8">
    <location>
        <begin position="379"/>
        <end position="404"/>
    </location>
</feature>
<gene>
    <name evidence="10" type="ORF">SAMN04488554_1546</name>
</gene>
<dbReference type="PROSITE" id="PS50850">
    <property type="entry name" value="MFS"/>
    <property type="match status" value="1"/>
</dbReference>
<dbReference type="Pfam" id="PF07690">
    <property type="entry name" value="MFS_1"/>
    <property type="match status" value="1"/>
</dbReference>
<comment type="subcellular location">
    <subcellularLocation>
        <location evidence="1">Cell membrane</location>
        <topology evidence="1">Multi-pass membrane protein</topology>
    </subcellularLocation>
</comment>
<feature type="transmembrane region" description="Helical" evidence="8">
    <location>
        <begin position="28"/>
        <end position="55"/>
    </location>
</feature>
<dbReference type="PRINTS" id="PR01036">
    <property type="entry name" value="TCRTETB"/>
</dbReference>
<dbReference type="SUPFAM" id="SSF103473">
    <property type="entry name" value="MFS general substrate transporter"/>
    <property type="match status" value="1"/>
</dbReference>
<keyword evidence="5 8" id="KW-0812">Transmembrane</keyword>
<dbReference type="Gene3D" id="1.20.1250.20">
    <property type="entry name" value="MFS general substrate transporter like domains"/>
    <property type="match status" value="1"/>
</dbReference>
<feature type="transmembrane region" description="Helical" evidence="8">
    <location>
        <begin position="213"/>
        <end position="233"/>
    </location>
</feature>
<evidence type="ECO:0000256" key="4">
    <source>
        <dbReference type="ARBA" id="ARBA00022475"/>
    </source>
</evidence>
<feature type="transmembrane region" description="Helical" evidence="8">
    <location>
        <begin position="416"/>
        <end position="439"/>
    </location>
</feature>
<feature type="transmembrane region" description="Helical" evidence="8">
    <location>
        <begin position="124"/>
        <end position="145"/>
    </location>
</feature>
<evidence type="ECO:0000259" key="9">
    <source>
        <dbReference type="PROSITE" id="PS50850"/>
    </source>
</evidence>
<evidence type="ECO:0000313" key="10">
    <source>
        <dbReference type="EMBL" id="SEE10939.1"/>
    </source>
</evidence>
<evidence type="ECO:0000256" key="5">
    <source>
        <dbReference type="ARBA" id="ARBA00022692"/>
    </source>
</evidence>
<feature type="transmembrane region" description="Helical" evidence="8">
    <location>
        <begin position="245"/>
        <end position="265"/>
    </location>
</feature>
<keyword evidence="3" id="KW-0813">Transport</keyword>
<feature type="domain" description="Major facilitator superfamily (MFS) profile" evidence="9">
    <location>
        <begin position="29"/>
        <end position="485"/>
    </location>
</feature>
<keyword evidence="4" id="KW-1003">Cell membrane</keyword>
<evidence type="ECO:0000313" key="11">
    <source>
        <dbReference type="Proteomes" id="UP000199220"/>
    </source>
</evidence>
<dbReference type="Gene3D" id="1.20.1720.10">
    <property type="entry name" value="Multidrug resistance protein D"/>
    <property type="match status" value="1"/>
</dbReference>
<feature type="transmembrane region" description="Helical" evidence="8">
    <location>
        <begin position="352"/>
        <end position="373"/>
    </location>
</feature>
<name>A0A1H5G5L9_9MICO</name>
<dbReference type="InterPro" id="IPR004638">
    <property type="entry name" value="EmrB-like"/>
</dbReference>
<comment type="similarity">
    <text evidence="2">Belongs to the major facilitator superfamily. EmrB family.</text>
</comment>
<feature type="transmembrane region" description="Helical" evidence="8">
    <location>
        <begin position="318"/>
        <end position="340"/>
    </location>
</feature>
<dbReference type="GO" id="GO:0005886">
    <property type="term" value="C:plasma membrane"/>
    <property type="evidence" value="ECO:0007669"/>
    <property type="project" value="UniProtKB-SubCell"/>
</dbReference>
<reference evidence="11" key="1">
    <citation type="submission" date="2016-10" db="EMBL/GenBank/DDBJ databases">
        <authorList>
            <person name="Varghese N."/>
            <person name="Submissions S."/>
        </authorList>
    </citation>
    <scope>NUCLEOTIDE SEQUENCE [LARGE SCALE GENOMIC DNA]</scope>
    <source>
        <strain evidence="11">DSM 21368</strain>
    </source>
</reference>
<dbReference type="InterPro" id="IPR036259">
    <property type="entry name" value="MFS_trans_sf"/>
</dbReference>
<feature type="transmembrane region" description="Helical" evidence="8">
    <location>
        <begin position="459"/>
        <end position="480"/>
    </location>
</feature>
<dbReference type="InterPro" id="IPR020846">
    <property type="entry name" value="MFS_dom"/>
</dbReference>